<reference evidence="3 4" key="1">
    <citation type="journal article" date="2006" name="PLoS Genet.">
        <title>Who ate whom? Adaptive Helicobacter genomic changes that accompanied a host jump from early humans to large felines.</title>
        <authorList>
            <person name="Eppinger M."/>
            <person name="Baar C."/>
            <person name="Linz B."/>
            <person name="Raddatz G."/>
            <person name="Lanz C."/>
            <person name="Keller H."/>
            <person name="Morelli G."/>
            <person name="Gressmann H."/>
            <person name="Achtman M."/>
            <person name="Schuster S.C."/>
        </authorList>
    </citation>
    <scope>NUCLEOTIDE SEQUENCE [LARGE SCALE GENOMIC DNA]</scope>
    <source>
        <strain evidence="3 4">Sheeba</strain>
    </source>
</reference>
<dbReference type="HOGENOM" id="CLU_1710745_0_0_7"/>
<dbReference type="AlphaFoldDB" id="Q17Z43"/>
<dbReference type="InterPro" id="IPR000914">
    <property type="entry name" value="SBP_5_dom"/>
</dbReference>
<gene>
    <name evidence="3" type="primary">oppA fragment 2</name>
    <name evidence="3" type="ordered locus">Hac_0234</name>
</gene>
<dbReference type="SUPFAM" id="SSF53850">
    <property type="entry name" value="Periplasmic binding protein-like II"/>
    <property type="match status" value="1"/>
</dbReference>
<protein>
    <submittedName>
        <fullName evidence="3">ABC-type oligopeptide transport system,periplasmic component 2</fullName>
    </submittedName>
</protein>
<keyword evidence="4" id="KW-1185">Reference proteome</keyword>
<dbReference type="eggNOG" id="COG4166">
    <property type="taxonomic scope" value="Bacteria"/>
</dbReference>
<feature type="domain" description="Solute-binding protein family 5" evidence="2">
    <location>
        <begin position="3"/>
        <end position="125"/>
    </location>
</feature>
<accession>Q17Z43</accession>
<dbReference type="GO" id="GO:0015833">
    <property type="term" value="P:peptide transport"/>
    <property type="evidence" value="ECO:0007669"/>
    <property type="project" value="TreeGrafter"/>
</dbReference>
<dbReference type="InterPro" id="IPR039424">
    <property type="entry name" value="SBP_5"/>
</dbReference>
<dbReference type="GO" id="GO:1904680">
    <property type="term" value="F:peptide transmembrane transporter activity"/>
    <property type="evidence" value="ECO:0007669"/>
    <property type="project" value="TreeGrafter"/>
</dbReference>
<dbReference type="EMBL" id="AM260522">
    <property type="protein sequence ID" value="CAJ99083.1"/>
    <property type="molecule type" value="Genomic_DNA"/>
</dbReference>
<proteinExistence type="predicted"/>
<dbReference type="GO" id="GO:0042884">
    <property type="term" value="P:microcin transport"/>
    <property type="evidence" value="ECO:0007669"/>
    <property type="project" value="TreeGrafter"/>
</dbReference>
<organism evidence="3 4">
    <name type="scientific">Helicobacter acinonychis (strain Sheeba)</name>
    <dbReference type="NCBI Taxonomy" id="382638"/>
    <lineage>
        <taxon>Bacteria</taxon>
        <taxon>Pseudomonadati</taxon>
        <taxon>Campylobacterota</taxon>
        <taxon>Epsilonproteobacteria</taxon>
        <taxon>Campylobacterales</taxon>
        <taxon>Helicobacteraceae</taxon>
        <taxon>Helicobacter</taxon>
    </lineage>
</organism>
<dbReference type="KEGG" id="hac:Hac_0234"/>
<sequence>MMVLDKYRVKFTFKTTENRELPLILGQLQIFSKKAFQKDYFAKNPLLISVSSSPYVIASFDVSKKITYQRNPNYWARNLPSRKGQFNFDQVKFEYYKDETVALQAFLSGVYDWCIESMAKVWARGCVGKAIENKEITKYLIAHKMPSGMQGFF</sequence>
<dbReference type="PANTHER" id="PTHR30290:SF64">
    <property type="entry name" value="ABC TRANSPORTER PERIPLASMIC BINDING PROTEIN"/>
    <property type="match status" value="1"/>
</dbReference>
<evidence type="ECO:0000256" key="1">
    <source>
        <dbReference type="ARBA" id="ARBA00022729"/>
    </source>
</evidence>
<dbReference type="PANTHER" id="PTHR30290">
    <property type="entry name" value="PERIPLASMIC BINDING COMPONENT OF ABC TRANSPORTER"/>
    <property type="match status" value="1"/>
</dbReference>
<keyword evidence="1" id="KW-0732">Signal</keyword>
<evidence type="ECO:0000313" key="4">
    <source>
        <dbReference type="Proteomes" id="UP000000775"/>
    </source>
</evidence>
<dbReference type="GO" id="GO:0030288">
    <property type="term" value="C:outer membrane-bounded periplasmic space"/>
    <property type="evidence" value="ECO:0007669"/>
    <property type="project" value="TreeGrafter"/>
</dbReference>
<evidence type="ECO:0000259" key="2">
    <source>
        <dbReference type="Pfam" id="PF00496"/>
    </source>
</evidence>
<dbReference type="Proteomes" id="UP000000775">
    <property type="component" value="Chromosome"/>
</dbReference>
<dbReference type="Pfam" id="PF00496">
    <property type="entry name" value="SBP_bac_5"/>
    <property type="match status" value="1"/>
</dbReference>
<evidence type="ECO:0000313" key="3">
    <source>
        <dbReference type="EMBL" id="CAJ99083.1"/>
    </source>
</evidence>
<name>Q17Z43_HELAH</name>
<dbReference type="STRING" id="382638.Hac_0234"/>
<dbReference type="Gene3D" id="3.40.190.10">
    <property type="entry name" value="Periplasmic binding protein-like II"/>
    <property type="match status" value="1"/>
</dbReference>